<feature type="compositionally biased region" description="Low complexity" evidence="1">
    <location>
        <begin position="253"/>
        <end position="272"/>
    </location>
</feature>
<evidence type="ECO:0000313" key="4">
    <source>
        <dbReference type="Proteomes" id="UP001596435"/>
    </source>
</evidence>
<feature type="signal peptide" evidence="2">
    <location>
        <begin position="1"/>
        <end position="26"/>
    </location>
</feature>
<feature type="compositionally biased region" description="Pro residues" evidence="1">
    <location>
        <begin position="230"/>
        <end position="241"/>
    </location>
</feature>
<comment type="caution">
    <text evidence="3">The sequence shown here is derived from an EMBL/GenBank/DDBJ whole genome shotgun (WGS) entry which is preliminary data.</text>
</comment>
<feature type="region of interest" description="Disordered" evidence="1">
    <location>
        <begin position="42"/>
        <end position="89"/>
    </location>
</feature>
<dbReference type="RefSeq" id="WP_380230397.1">
    <property type="nucleotide sequence ID" value="NZ_JBHSVH010000002.1"/>
</dbReference>
<feature type="compositionally biased region" description="Low complexity" evidence="1">
    <location>
        <begin position="60"/>
        <end position="71"/>
    </location>
</feature>
<evidence type="ECO:0008006" key="5">
    <source>
        <dbReference type="Google" id="ProtNLM"/>
    </source>
</evidence>
<dbReference type="EMBL" id="JBHTAJ010000005">
    <property type="protein sequence ID" value="MFC7178589.1"/>
    <property type="molecule type" value="Genomic_DNA"/>
</dbReference>
<proteinExistence type="predicted"/>
<feature type="chain" id="PRO_5047226152" description="Lipoprotein" evidence="2">
    <location>
        <begin position="27"/>
        <end position="272"/>
    </location>
</feature>
<accession>A0ABW2FR18</accession>
<evidence type="ECO:0000256" key="2">
    <source>
        <dbReference type="SAM" id="SignalP"/>
    </source>
</evidence>
<feature type="region of interest" description="Disordered" evidence="1">
    <location>
        <begin position="222"/>
        <end position="272"/>
    </location>
</feature>
<dbReference type="PROSITE" id="PS51257">
    <property type="entry name" value="PROKAR_LIPOPROTEIN"/>
    <property type="match status" value="1"/>
</dbReference>
<sequence length="272" mass="27591">MKKWTGAPARAGAAVRAVAAVAVAVAAVLALTGCDNPDALHDAGPARQVAEHPSPQPLWPAAATSAPAPSRAESDAPPPSPLPGLAAPAGGLAQLDARSVLLHDPALTDLEHRALSGDCTGCAVQPAQYRDLSGDGRPELITAVLTAQADGRAVLHVYGERDGKVVPVLAVAANAAFTADTVGRDLVLHEPDGPTARTSSTYRWNAVRMAFVDRQTVYTGPADGAAGCPTPEPSVPAPRPTRPGGAVIAPDGRSVARSATPSPAPTSPTRQR</sequence>
<keyword evidence="4" id="KW-1185">Reference proteome</keyword>
<dbReference type="Proteomes" id="UP001596435">
    <property type="component" value="Unassembled WGS sequence"/>
</dbReference>
<reference evidence="4" key="1">
    <citation type="journal article" date="2019" name="Int. J. Syst. Evol. Microbiol.">
        <title>The Global Catalogue of Microorganisms (GCM) 10K type strain sequencing project: providing services to taxonomists for standard genome sequencing and annotation.</title>
        <authorList>
            <consortium name="The Broad Institute Genomics Platform"/>
            <consortium name="The Broad Institute Genome Sequencing Center for Infectious Disease"/>
            <person name="Wu L."/>
            <person name="Ma J."/>
        </authorList>
    </citation>
    <scope>NUCLEOTIDE SEQUENCE [LARGE SCALE GENOMIC DNA]</scope>
    <source>
        <strain evidence="4">CGMCC 1.12859</strain>
    </source>
</reference>
<name>A0ABW2FR18_9ACTN</name>
<gene>
    <name evidence="3" type="ORF">ACFQMG_03305</name>
</gene>
<keyword evidence="2" id="KW-0732">Signal</keyword>
<evidence type="ECO:0000256" key="1">
    <source>
        <dbReference type="SAM" id="MobiDB-lite"/>
    </source>
</evidence>
<evidence type="ECO:0000313" key="3">
    <source>
        <dbReference type="EMBL" id="MFC7178589.1"/>
    </source>
</evidence>
<organism evidence="3 4">
    <name type="scientific">Kitasatospora paranensis</name>
    <dbReference type="NCBI Taxonomy" id="258053"/>
    <lineage>
        <taxon>Bacteria</taxon>
        <taxon>Bacillati</taxon>
        <taxon>Actinomycetota</taxon>
        <taxon>Actinomycetes</taxon>
        <taxon>Kitasatosporales</taxon>
        <taxon>Streptomycetaceae</taxon>
        <taxon>Kitasatospora</taxon>
    </lineage>
</organism>
<protein>
    <recommendedName>
        <fullName evidence="5">Lipoprotein</fullName>
    </recommendedName>
</protein>